<name>A0A6A5FSZ4_CAERE</name>
<dbReference type="Proteomes" id="UP000483820">
    <property type="component" value="Chromosome X"/>
</dbReference>
<proteinExistence type="predicted"/>
<comment type="caution">
    <text evidence="1">The sequence shown here is derived from an EMBL/GenBank/DDBJ whole genome shotgun (WGS) entry which is preliminary data.</text>
</comment>
<dbReference type="GeneID" id="78777392"/>
<accession>A0A6A5FSZ4</accession>
<dbReference type="CTD" id="78777392"/>
<gene>
    <name evidence="1" type="ORF">GCK72_022131</name>
</gene>
<sequence>MDSEFKELSISSFSRRRVASNEEKNEIYQRKCFVENNQEALNTLKNRRRGIQTVTLDLLRRYQIAYQFGCRYFTESRRGMFDKMMRTIEHLEQGYKSRFVNQSHLIMVGFGKLEKPSILTPSPPQSRLHHVVTSCVRRQK</sequence>
<evidence type="ECO:0000313" key="1">
    <source>
        <dbReference type="EMBL" id="KAF1745684.1"/>
    </source>
</evidence>
<reference evidence="1 2" key="1">
    <citation type="submission" date="2019-12" db="EMBL/GenBank/DDBJ databases">
        <title>Chromosome-level assembly of the Caenorhabditis remanei genome.</title>
        <authorList>
            <person name="Teterina A.A."/>
            <person name="Willis J.H."/>
            <person name="Phillips P.C."/>
        </authorList>
    </citation>
    <scope>NUCLEOTIDE SEQUENCE [LARGE SCALE GENOMIC DNA]</scope>
    <source>
        <strain evidence="1 2">PX506</strain>
        <tissue evidence="1">Whole organism</tissue>
    </source>
</reference>
<dbReference type="AlphaFoldDB" id="A0A6A5FSZ4"/>
<dbReference type="KEGG" id="crq:GCK72_022131"/>
<protein>
    <submittedName>
        <fullName evidence="1">Uncharacterized protein</fullName>
    </submittedName>
</protein>
<evidence type="ECO:0000313" key="2">
    <source>
        <dbReference type="Proteomes" id="UP000483820"/>
    </source>
</evidence>
<dbReference type="EMBL" id="WUAV01000006">
    <property type="protein sequence ID" value="KAF1745684.1"/>
    <property type="molecule type" value="Genomic_DNA"/>
</dbReference>
<organism evidence="1 2">
    <name type="scientific">Caenorhabditis remanei</name>
    <name type="common">Caenorhabditis vulgaris</name>
    <dbReference type="NCBI Taxonomy" id="31234"/>
    <lineage>
        <taxon>Eukaryota</taxon>
        <taxon>Metazoa</taxon>
        <taxon>Ecdysozoa</taxon>
        <taxon>Nematoda</taxon>
        <taxon>Chromadorea</taxon>
        <taxon>Rhabditida</taxon>
        <taxon>Rhabditina</taxon>
        <taxon>Rhabditomorpha</taxon>
        <taxon>Rhabditoidea</taxon>
        <taxon>Rhabditidae</taxon>
        <taxon>Peloderinae</taxon>
        <taxon>Caenorhabditis</taxon>
    </lineage>
</organism>
<dbReference type="RefSeq" id="XP_053578234.1">
    <property type="nucleotide sequence ID" value="XM_053734668.1"/>
</dbReference>